<evidence type="ECO:0000313" key="1">
    <source>
        <dbReference type="EMBL" id="KAK6798633.1"/>
    </source>
</evidence>
<dbReference type="EMBL" id="JBANQN010000002">
    <property type="protein sequence ID" value="KAK6798633.1"/>
    <property type="molecule type" value="Genomic_DNA"/>
</dbReference>
<keyword evidence="2" id="KW-1185">Reference proteome</keyword>
<dbReference type="Proteomes" id="UP001371456">
    <property type="component" value="Unassembled WGS sequence"/>
</dbReference>
<protein>
    <submittedName>
        <fullName evidence="1">Uncharacterized protein</fullName>
    </submittedName>
</protein>
<evidence type="ECO:0000313" key="2">
    <source>
        <dbReference type="Proteomes" id="UP001371456"/>
    </source>
</evidence>
<gene>
    <name evidence="1" type="ORF">RDI58_006336</name>
</gene>
<organism evidence="1 2">
    <name type="scientific">Solanum bulbocastanum</name>
    <name type="common">Wild potato</name>
    <dbReference type="NCBI Taxonomy" id="147425"/>
    <lineage>
        <taxon>Eukaryota</taxon>
        <taxon>Viridiplantae</taxon>
        <taxon>Streptophyta</taxon>
        <taxon>Embryophyta</taxon>
        <taxon>Tracheophyta</taxon>
        <taxon>Spermatophyta</taxon>
        <taxon>Magnoliopsida</taxon>
        <taxon>eudicotyledons</taxon>
        <taxon>Gunneridae</taxon>
        <taxon>Pentapetalae</taxon>
        <taxon>asterids</taxon>
        <taxon>lamiids</taxon>
        <taxon>Solanales</taxon>
        <taxon>Solanaceae</taxon>
        <taxon>Solanoideae</taxon>
        <taxon>Solaneae</taxon>
        <taxon>Solanum</taxon>
    </lineage>
</organism>
<proteinExistence type="predicted"/>
<accession>A0AAN8U0K5</accession>
<sequence>MLAYHEPKCCGSDSPLCLCDVALGQKQRL</sequence>
<dbReference type="AlphaFoldDB" id="A0AAN8U0K5"/>
<reference evidence="1 2" key="1">
    <citation type="submission" date="2024-02" db="EMBL/GenBank/DDBJ databases">
        <title>de novo genome assembly of Solanum bulbocastanum strain 11H21.</title>
        <authorList>
            <person name="Hosaka A.J."/>
        </authorList>
    </citation>
    <scope>NUCLEOTIDE SEQUENCE [LARGE SCALE GENOMIC DNA]</scope>
    <source>
        <tissue evidence="1">Young leaves</tissue>
    </source>
</reference>
<comment type="caution">
    <text evidence="1">The sequence shown here is derived from an EMBL/GenBank/DDBJ whole genome shotgun (WGS) entry which is preliminary data.</text>
</comment>
<name>A0AAN8U0K5_SOLBU</name>